<feature type="region of interest" description="Disordered" evidence="7">
    <location>
        <begin position="358"/>
        <end position="383"/>
    </location>
</feature>
<evidence type="ECO:0000256" key="3">
    <source>
        <dbReference type="ARBA" id="ARBA00022705"/>
    </source>
</evidence>
<proteinExistence type="inferred from homology"/>
<name>A0A3A9IC28_AERVE</name>
<evidence type="ECO:0000313" key="9">
    <source>
        <dbReference type="EMBL" id="RKJ83792.1"/>
    </source>
</evidence>
<comment type="function">
    <text evidence="1">Possible endonuclease which induces a single-strand cut and initiates DNA replication.</text>
</comment>
<dbReference type="EMBL" id="RAWX01000009">
    <property type="protein sequence ID" value="RKJ83792.1"/>
    <property type="molecule type" value="Genomic_DNA"/>
</dbReference>
<evidence type="ECO:0000256" key="4">
    <source>
        <dbReference type="ARBA" id="ARBA00022722"/>
    </source>
</evidence>
<dbReference type="GO" id="GO:0004519">
    <property type="term" value="F:endonuclease activity"/>
    <property type="evidence" value="ECO:0007669"/>
    <property type="project" value="UniProtKB-KW"/>
</dbReference>
<comment type="similarity">
    <text evidence="2">Belongs to the phage GPA family.</text>
</comment>
<organism evidence="9 10">
    <name type="scientific">Aeromonas veronii</name>
    <dbReference type="NCBI Taxonomy" id="654"/>
    <lineage>
        <taxon>Bacteria</taxon>
        <taxon>Pseudomonadati</taxon>
        <taxon>Pseudomonadota</taxon>
        <taxon>Gammaproteobacteria</taxon>
        <taxon>Aeromonadales</taxon>
        <taxon>Aeromonadaceae</taxon>
        <taxon>Aeromonas</taxon>
    </lineage>
</organism>
<reference evidence="9 10" key="1">
    <citation type="submission" date="2018-09" db="EMBL/GenBank/DDBJ databases">
        <title>Genome sequencing of Aeromonas veronii MS-17-88.</title>
        <authorList>
            <person name="Tekedar H.C."/>
            <person name="Arick M.A."/>
            <person name="Hsu C.-Y."/>
            <person name="Thrash A."/>
            <person name="Karsi A."/>
            <person name="Lawrence M.L."/>
            <person name="Abdelhamed H."/>
        </authorList>
    </citation>
    <scope>NUCLEOTIDE SEQUENCE [LARGE SCALE GENOMIC DNA]</scope>
    <source>
        <strain evidence="9 10">MS 17-88</strain>
    </source>
</reference>
<dbReference type="GO" id="GO:0016787">
    <property type="term" value="F:hydrolase activity"/>
    <property type="evidence" value="ECO:0007669"/>
    <property type="project" value="UniProtKB-KW"/>
</dbReference>
<keyword evidence="3" id="KW-0235">DNA replication</keyword>
<sequence length="976" mass="110105">MQQHHPASLFDAKPVLLREPSPWKLAASVKKMAKAIMNTRRVTLCSLADSRLPPARRAPAALDLDSQIAAIRSYFSEIQGAYDLFWALDLLERPIPRDHGGPGVQLPKDLRAELFVGYCRRRAPDVLKGVAISYDANRWLSSRIDTLRQVQNIIPEPLEQLRTKQSRERLAVNYVERVVRLRDVATDSGKQLVPALHLWNMCKQPVDAWGMLPRLPRFRTTEGRDSFIASRLIRWFDPKWWERRLRKIWDQYNEHCAILLGKVRKGVSAYVSSQGLQAFVERQRMAAAWLKDMEAYNAQDNIVISLEEAVKASVANPTNRRHELVVRARGFSDVADEMGYVGLFFTWTAPSRFHPWKTVKASQPGKADTTTENPKHDGSSPNDAQRYIGKLWERCRSALDRNVSMAPGLPVPSKPLRCKGVRAIQPHIDGPAKWRLGGGWDKFRQHLANTPRPYDDPIDYFGFRVVEPHHDGTPHWHLLIWVKPEHKHRLIGILQRYALSHDKGDLERKRHPESKCPYSDINPRFNWKEMDKEKGGAVGYIVKYIAKNIDGHRVGDQGDLEAETAATEGARRVRAWASLWGLRQFQPLKGPPVGIWRELRKLPGRLQEAKGVVVAPLASPIMEECRRYADAVDWKNFTQAMGGPCCRRDERPLSIHRTAFAEPNQYGEPTTKLVGVRAADGHIQQTRSGEWVLRKCGSQSTTTPKDGGFWGVGERSELKVCERSEALPPLGALATTVRDDLRGSKKDPFSGMNLFHLGLDTEDVAMIQRGLIVKAGDRYVCIRNGDLKVSEQHPYSSPDELSPYQAGLEATWRAERRTASLDEIRGMLAQSGDPAAWLAAMTATGADDALALLDALEEEDAEQASAQLERLRDTVDLQAWPQPPVERRQEAISNAEFFGGSDDWRLPTDEQDIHRTIVEATKARLTDIHPDHREALLTHLMDRADAVTPNGGDIVAFVADRLVPMAPALTTRKQMT</sequence>
<dbReference type="InterPro" id="IPR008766">
    <property type="entry name" value="Replication_gene_A-like"/>
</dbReference>
<dbReference type="GO" id="GO:0006260">
    <property type="term" value="P:DNA replication"/>
    <property type="evidence" value="ECO:0007669"/>
    <property type="project" value="UniProtKB-KW"/>
</dbReference>
<keyword evidence="6" id="KW-0378">Hydrolase</keyword>
<gene>
    <name evidence="9" type="ORF">D6R50_24120</name>
</gene>
<feature type="domain" description="Replication gene A protein-like" evidence="8">
    <location>
        <begin position="456"/>
        <end position="551"/>
    </location>
</feature>
<evidence type="ECO:0000256" key="5">
    <source>
        <dbReference type="ARBA" id="ARBA00022759"/>
    </source>
</evidence>
<evidence type="ECO:0000256" key="6">
    <source>
        <dbReference type="ARBA" id="ARBA00022801"/>
    </source>
</evidence>
<protein>
    <submittedName>
        <fullName evidence="9">Replication endonuclease</fullName>
    </submittedName>
</protein>
<keyword evidence="5 9" id="KW-0255">Endonuclease</keyword>
<evidence type="ECO:0000256" key="7">
    <source>
        <dbReference type="SAM" id="MobiDB-lite"/>
    </source>
</evidence>
<evidence type="ECO:0000256" key="1">
    <source>
        <dbReference type="ARBA" id="ARBA00003293"/>
    </source>
</evidence>
<evidence type="ECO:0000313" key="10">
    <source>
        <dbReference type="Proteomes" id="UP000281725"/>
    </source>
</evidence>
<accession>A0A3A9IC28</accession>
<dbReference type="Proteomes" id="UP000281725">
    <property type="component" value="Unassembled WGS sequence"/>
</dbReference>
<feature type="domain" description="Replication gene A protein-like" evidence="8">
    <location>
        <begin position="197"/>
        <end position="434"/>
    </location>
</feature>
<dbReference type="AlphaFoldDB" id="A0A3A9IC28"/>
<comment type="caution">
    <text evidence="9">The sequence shown here is derived from an EMBL/GenBank/DDBJ whole genome shotgun (WGS) entry which is preliminary data.</text>
</comment>
<keyword evidence="4" id="KW-0540">Nuclease</keyword>
<dbReference type="Pfam" id="PF05840">
    <property type="entry name" value="Phage_GPA"/>
    <property type="match status" value="2"/>
</dbReference>
<evidence type="ECO:0000256" key="2">
    <source>
        <dbReference type="ARBA" id="ARBA00009260"/>
    </source>
</evidence>
<evidence type="ECO:0000259" key="8">
    <source>
        <dbReference type="Pfam" id="PF05840"/>
    </source>
</evidence>